<comment type="caution">
    <text evidence="2">The sequence shown here is derived from an EMBL/GenBank/DDBJ whole genome shotgun (WGS) entry which is preliminary data.</text>
</comment>
<sequence length="89" mass="10109">MAHTEFGPKLLEKILSELGENVQKERDSKFHGRRYVTIIKPVKTSQNKRGTTKDETKNKKGSSEKVQNNSKRENPQGSPDELTPKSSKK</sequence>
<name>A0A1F5G6U1_9BACT</name>
<evidence type="ECO:0000313" key="2">
    <source>
        <dbReference type="EMBL" id="OGD87593.1"/>
    </source>
</evidence>
<protein>
    <submittedName>
        <fullName evidence="2">Uncharacterized protein</fullName>
    </submittedName>
</protein>
<proteinExistence type="predicted"/>
<reference evidence="2 3" key="1">
    <citation type="journal article" date="2016" name="Nat. Commun.">
        <title>Thousands of microbial genomes shed light on interconnected biogeochemical processes in an aquifer system.</title>
        <authorList>
            <person name="Anantharaman K."/>
            <person name="Brown C.T."/>
            <person name="Hug L.A."/>
            <person name="Sharon I."/>
            <person name="Castelle C.J."/>
            <person name="Probst A.J."/>
            <person name="Thomas B.C."/>
            <person name="Singh A."/>
            <person name="Wilkins M.J."/>
            <person name="Karaoz U."/>
            <person name="Brodie E.L."/>
            <person name="Williams K.H."/>
            <person name="Hubbard S.S."/>
            <person name="Banfield J.F."/>
        </authorList>
    </citation>
    <scope>NUCLEOTIDE SEQUENCE [LARGE SCALE GENOMIC DNA]</scope>
</reference>
<dbReference type="EMBL" id="MFBD01000046">
    <property type="protein sequence ID" value="OGD87593.1"/>
    <property type="molecule type" value="Genomic_DNA"/>
</dbReference>
<evidence type="ECO:0000313" key="3">
    <source>
        <dbReference type="Proteomes" id="UP000177369"/>
    </source>
</evidence>
<dbReference type="Proteomes" id="UP000177369">
    <property type="component" value="Unassembled WGS sequence"/>
</dbReference>
<feature type="compositionally biased region" description="Basic and acidic residues" evidence="1">
    <location>
        <begin position="51"/>
        <end position="63"/>
    </location>
</feature>
<dbReference type="STRING" id="1797714.A3D04_04935"/>
<organism evidence="2 3">
    <name type="scientific">Candidatus Curtissbacteria bacterium RIFCSPHIGHO2_02_FULL_40_16b</name>
    <dbReference type="NCBI Taxonomy" id="1797714"/>
    <lineage>
        <taxon>Bacteria</taxon>
        <taxon>Candidatus Curtissiibacteriota</taxon>
    </lineage>
</organism>
<dbReference type="AlphaFoldDB" id="A0A1F5G6U1"/>
<gene>
    <name evidence="2" type="ORF">A3D04_04935</name>
</gene>
<evidence type="ECO:0000256" key="1">
    <source>
        <dbReference type="SAM" id="MobiDB-lite"/>
    </source>
</evidence>
<feature type="region of interest" description="Disordered" evidence="1">
    <location>
        <begin position="38"/>
        <end position="89"/>
    </location>
</feature>
<accession>A0A1F5G6U1</accession>